<feature type="transmembrane region" description="Helical" evidence="6">
    <location>
        <begin position="20"/>
        <end position="40"/>
    </location>
</feature>
<dbReference type="EMBL" id="CP122566">
    <property type="protein sequence ID" value="WGH93678.1"/>
    <property type="molecule type" value="Genomic_DNA"/>
</dbReference>
<protein>
    <recommendedName>
        <fullName evidence="6">SURF1-like protein</fullName>
    </recommendedName>
</protein>
<evidence type="ECO:0000256" key="3">
    <source>
        <dbReference type="ARBA" id="ARBA00022692"/>
    </source>
</evidence>
<feature type="region of interest" description="Disordered" evidence="7">
    <location>
        <begin position="256"/>
        <end position="298"/>
    </location>
</feature>
<evidence type="ECO:0000256" key="7">
    <source>
        <dbReference type="SAM" id="MobiDB-lite"/>
    </source>
</evidence>
<comment type="subcellular location">
    <subcellularLocation>
        <location evidence="6">Cell membrane</location>
        <topology evidence="6">Multi-pass membrane protein</topology>
    </subcellularLocation>
    <subcellularLocation>
        <location evidence="1">Membrane</location>
    </subcellularLocation>
</comment>
<dbReference type="CDD" id="cd06662">
    <property type="entry name" value="SURF1"/>
    <property type="match status" value="1"/>
</dbReference>
<proteinExistence type="inferred from homology"/>
<comment type="similarity">
    <text evidence="2 6">Belongs to the SURF1 family.</text>
</comment>
<organism evidence="8 9">
    <name type="scientific">Auritidibacter ignavus</name>
    <dbReference type="NCBI Taxonomy" id="678932"/>
    <lineage>
        <taxon>Bacteria</taxon>
        <taxon>Bacillati</taxon>
        <taxon>Actinomycetota</taxon>
        <taxon>Actinomycetes</taxon>
        <taxon>Micrococcales</taxon>
        <taxon>Micrococcaceae</taxon>
        <taxon>Auritidibacter</taxon>
    </lineage>
</organism>
<evidence type="ECO:0000256" key="4">
    <source>
        <dbReference type="ARBA" id="ARBA00022989"/>
    </source>
</evidence>
<evidence type="ECO:0000256" key="5">
    <source>
        <dbReference type="ARBA" id="ARBA00023136"/>
    </source>
</evidence>
<dbReference type="PROSITE" id="PS50895">
    <property type="entry name" value="SURF1"/>
    <property type="match status" value="1"/>
</dbReference>
<dbReference type="InterPro" id="IPR045214">
    <property type="entry name" value="Surf1/Surf4"/>
</dbReference>
<reference evidence="8 9" key="1">
    <citation type="submission" date="2023-03" db="EMBL/GenBank/DDBJ databases">
        <title>Complete genome sequences of several Auritidibacter ignavus strains isolated from ear infections.</title>
        <authorList>
            <person name="Baehr T."/>
            <person name="Baumhoegger A.M."/>
        </authorList>
    </citation>
    <scope>NUCLEOTIDE SEQUENCE [LARGE SCALE GENOMIC DNA]</scope>
    <source>
        <strain evidence="8 9">BABAE-6</strain>
    </source>
</reference>
<keyword evidence="9" id="KW-1185">Reference proteome</keyword>
<evidence type="ECO:0000256" key="1">
    <source>
        <dbReference type="ARBA" id="ARBA00004370"/>
    </source>
</evidence>
<comment type="caution">
    <text evidence="6">Lacks conserved residue(s) required for the propagation of feature annotation.</text>
</comment>
<dbReference type="RefSeq" id="WP_279675087.1">
    <property type="nucleotide sequence ID" value="NZ_CP122566.1"/>
</dbReference>
<gene>
    <name evidence="8" type="ORF">QDX21_02455</name>
</gene>
<evidence type="ECO:0000313" key="8">
    <source>
        <dbReference type="EMBL" id="WGH93678.1"/>
    </source>
</evidence>
<dbReference type="AlphaFoldDB" id="A0AAJ6AHS8"/>
<keyword evidence="4 6" id="KW-1133">Transmembrane helix</keyword>
<feature type="region of interest" description="Disordered" evidence="7">
    <location>
        <begin position="202"/>
        <end position="221"/>
    </location>
</feature>
<dbReference type="InterPro" id="IPR002994">
    <property type="entry name" value="Surf1/Shy1"/>
</dbReference>
<evidence type="ECO:0000256" key="6">
    <source>
        <dbReference type="RuleBase" id="RU363076"/>
    </source>
</evidence>
<evidence type="ECO:0000256" key="2">
    <source>
        <dbReference type="ARBA" id="ARBA00007165"/>
    </source>
</evidence>
<keyword evidence="5 6" id="KW-0472">Membrane</keyword>
<keyword evidence="3 6" id="KW-0812">Transmembrane</keyword>
<dbReference type="PANTHER" id="PTHR23427:SF2">
    <property type="entry name" value="SURFEIT LOCUS PROTEIN 1"/>
    <property type="match status" value="1"/>
</dbReference>
<dbReference type="Proteomes" id="UP001224674">
    <property type="component" value="Chromosome"/>
</dbReference>
<name>A0AAJ6AHS8_9MICC</name>
<dbReference type="Pfam" id="PF02104">
    <property type="entry name" value="SURF1"/>
    <property type="match status" value="1"/>
</dbReference>
<accession>A0AAJ6AHS8</accession>
<keyword evidence="6" id="KW-1003">Cell membrane</keyword>
<dbReference type="GO" id="GO:0005886">
    <property type="term" value="C:plasma membrane"/>
    <property type="evidence" value="ECO:0007669"/>
    <property type="project" value="UniProtKB-SubCell"/>
</dbReference>
<feature type="compositionally biased region" description="Acidic residues" evidence="7">
    <location>
        <begin position="289"/>
        <end position="298"/>
    </location>
</feature>
<sequence length="298" mass="33456">MVSHTTDPKPKLDFRFLLSGPWIAGFIFCILFAVVCYFLGDWQMDRRMHKLDEINKIVANYDQDPVPYAENSSMFTEFDEQDKWTPVSIEGEYLTDDTLLARNRPRAGSPGYEVLVPFRTVEGDTILIDRGWLPTGAGADGPDAVPDPPGGTVQLIARVVNGEPTLQRQAPAGQVASIDLPAINNLVDDDIAEAAYGLMASETPDAEDTPQQLPPPERDEGPHLSYSMQWFTFGLMSFVVWGYMARLKAIQRREDEMSGETEEQGFLSAQRIERAKPVKRRRDGSKTDEEIEDEMMGY</sequence>
<dbReference type="PANTHER" id="PTHR23427">
    <property type="entry name" value="SURFEIT LOCUS PROTEIN"/>
    <property type="match status" value="1"/>
</dbReference>
<evidence type="ECO:0000313" key="9">
    <source>
        <dbReference type="Proteomes" id="UP001224674"/>
    </source>
</evidence>